<sequence>MAYKISKIKRENDILCASESLKDFIIDQCILDEAQSDDVDITQNLHVSDIFRTFCKFNVQSIMNIHKEFSSPADNISKEVWYKTSSSLHVHSLTDEMIEDLLEDFIHASGLSRHWSYSLTKVKEMEDGCCRIVEYIATFRAVTESFQNDECKILVNIYFPKTPSKYSHYIYCLSKH</sequence>
<accession>A0A4Y2GSW6</accession>
<keyword evidence="2" id="KW-1185">Reference proteome</keyword>
<comment type="caution">
    <text evidence="1">The sequence shown here is derived from an EMBL/GenBank/DDBJ whole genome shotgun (WGS) entry which is preliminary data.</text>
</comment>
<evidence type="ECO:0000313" key="2">
    <source>
        <dbReference type="Proteomes" id="UP000499080"/>
    </source>
</evidence>
<evidence type="ECO:0000313" key="1">
    <source>
        <dbReference type="EMBL" id="GBM56021.1"/>
    </source>
</evidence>
<reference evidence="1 2" key="1">
    <citation type="journal article" date="2019" name="Sci. Rep.">
        <title>Orb-weaving spider Araneus ventricosus genome elucidates the spidroin gene catalogue.</title>
        <authorList>
            <person name="Kono N."/>
            <person name="Nakamura H."/>
            <person name="Ohtoshi R."/>
            <person name="Moran D.A.P."/>
            <person name="Shinohara A."/>
            <person name="Yoshida Y."/>
            <person name="Fujiwara M."/>
            <person name="Mori M."/>
            <person name="Tomita M."/>
            <person name="Arakawa K."/>
        </authorList>
    </citation>
    <scope>NUCLEOTIDE SEQUENCE [LARGE SCALE GENOMIC DNA]</scope>
</reference>
<protein>
    <submittedName>
        <fullName evidence="1">Uncharacterized protein</fullName>
    </submittedName>
</protein>
<gene>
    <name evidence="1" type="ORF">AVEN_273883_1</name>
</gene>
<dbReference type="OrthoDB" id="6432140at2759"/>
<proteinExistence type="predicted"/>
<name>A0A4Y2GSW6_ARAVE</name>
<dbReference type="EMBL" id="BGPR01001524">
    <property type="protein sequence ID" value="GBM56021.1"/>
    <property type="molecule type" value="Genomic_DNA"/>
</dbReference>
<dbReference type="Proteomes" id="UP000499080">
    <property type="component" value="Unassembled WGS sequence"/>
</dbReference>
<organism evidence="1 2">
    <name type="scientific">Araneus ventricosus</name>
    <name type="common">Orbweaver spider</name>
    <name type="synonym">Epeira ventricosa</name>
    <dbReference type="NCBI Taxonomy" id="182803"/>
    <lineage>
        <taxon>Eukaryota</taxon>
        <taxon>Metazoa</taxon>
        <taxon>Ecdysozoa</taxon>
        <taxon>Arthropoda</taxon>
        <taxon>Chelicerata</taxon>
        <taxon>Arachnida</taxon>
        <taxon>Araneae</taxon>
        <taxon>Araneomorphae</taxon>
        <taxon>Entelegynae</taxon>
        <taxon>Araneoidea</taxon>
        <taxon>Araneidae</taxon>
        <taxon>Araneus</taxon>
    </lineage>
</organism>
<dbReference type="AlphaFoldDB" id="A0A4Y2GSW6"/>